<evidence type="ECO:0000313" key="4">
    <source>
        <dbReference type="EMBL" id="MPN50736.1"/>
    </source>
</evidence>
<dbReference type="GO" id="GO:0005886">
    <property type="term" value="C:plasma membrane"/>
    <property type="evidence" value="ECO:0007669"/>
    <property type="project" value="TreeGrafter"/>
</dbReference>
<dbReference type="InterPro" id="IPR032816">
    <property type="entry name" value="VTT_dom"/>
</dbReference>
<dbReference type="PANTHER" id="PTHR42709:SF11">
    <property type="entry name" value="DEDA FAMILY PROTEIN"/>
    <property type="match status" value="1"/>
</dbReference>
<protein>
    <recommendedName>
        <fullName evidence="3">VTT domain-containing protein</fullName>
    </recommendedName>
</protein>
<reference evidence="4" key="1">
    <citation type="submission" date="2019-08" db="EMBL/GenBank/DDBJ databases">
        <authorList>
            <person name="Kucharzyk K."/>
            <person name="Murdoch R.W."/>
            <person name="Higgins S."/>
            <person name="Loffler F."/>
        </authorList>
    </citation>
    <scope>NUCLEOTIDE SEQUENCE</scope>
</reference>
<organism evidence="4">
    <name type="scientific">bioreactor metagenome</name>
    <dbReference type="NCBI Taxonomy" id="1076179"/>
    <lineage>
        <taxon>unclassified sequences</taxon>
        <taxon>metagenomes</taxon>
        <taxon>ecological metagenomes</taxon>
    </lineage>
</organism>
<feature type="transmembrane region" description="Helical" evidence="2">
    <location>
        <begin position="131"/>
        <end position="149"/>
    </location>
</feature>
<dbReference type="AlphaFoldDB" id="A0A645IID4"/>
<comment type="similarity">
    <text evidence="1">Belongs to the Bcl-2 family.</text>
</comment>
<feature type="transmembrane region" description="Helical" evidence="2">
    <location>
        <begin position="106"/>
        <end position="125"/>
    </location>
</feature>
<feature type="transmembrane region" description="Helical" evidence="2">
    <location>
        <begin position="79"/>
        <end position="99"/>
    </location>
</feature>
<keyword evidence="2" id="KW-1133">Transmembrane helix</keyword>
<dbReference type="PROSITE" id="PS01258">
    <property type="entry name" value="BH2"/>
    <property type="match status" value="1"/>
</dbReference>
<sequence length="162" mass="17763">MLIPMALAEPGQAITYSAIVTAASVLGGFIGYGIGSRFGQQALQRFVPPRYTTTLQQWLHSYGGWAIFLAALAPIPYKFVSIAAGTFRISLAVFILASVLGRGKRFLLIGILIYYFGPQALEMLAIVPDEWLLAGLGVGLLGVIFYAYWRSKKQRSRKNSEN</sequence>
<feature type="domain" description="VTT" evidence="3">
    <location>
        <begin position="17"/>
        <end position="111"/>
    </location>
</feature>
<keyword evidence="2" id="KW-0472">Membrane</keyword>
<keyword evidence="2" id="KW-0812">Transmembrane</keyword>
<comment type="caution">
    <text evidence="4">The sequence shown here is derived from an EMBL/GenBank/DDBJ whole genome shotgun (WGS) entry which is preliminary data.</text>
</comment>
<evidence type="ECO:0000259" key="3">
    <source>
        <dbReference type="Pfam" id="PF09335"/>
    </source>
</evidence>
<dbReference type="InterPro" id="IPR020726">
    <property type="entry name" value="Bcl2_BH2_motif_CS"/>
</dbReference>
<evidence type="ECO:0000256" key="2">
    <source>
        <dbReference type="SAM" id="Phobius"/>
    </source>
</evidence>
<dbReference type="InterPro" id="IPR051311">
    <property type="entry name" value="DedA_domain"/>
</dbReference>
<proteinExistence type="inferred from homology"/>
<dbReference type="PANTHER" id="PTHR42709">
    <property type="entry name" value="ALKALINE PHOSPHATASE LIKE PROTEIN"/>
    <property type="match status" value="1"/>
</dbReference>
<dbReference type="GO" id="GO:0042981">
    <property type="term" value="P:regulation of apoptotic process"/>
    <property type="evidence" value="ECO:0007669"/>
    <property type="project" value="InterPro"/>
</dbReference>
<name>A0A645IID4_9ZZZZ</name>
<gene>
    <name evidence="4" type="ORF">SDC9_198369</name>
</gene>
<evidence type="ECO:0000256" key="1">
    <source>
        <dbReference type="ARBA" id="ARBA00009458"/>
    </source>
</evidence>
<feature type="transmembrane region" description="Helical" evidence="2">
    <location>
        <begin position="13"/>
        <end position="34"/>
    </location>
</feature>
<dbReference type="EMBL" id="VSSQ01115184">
    <property type="protein sequence ID" value="MPN50736.1"/>
    <property type="molecule type" value="Genomic_DNA"/>
</dbReference>
<dbReference type="Pfam" id="PF09335">
    <property type="entry name" value="VTT_dom"/>
    <property type="match status" value="1"/>
</dbReference>
<accession>A0A645IID4</accession>
<feature type="transmembrane region" description="Helical" evidence="2">
    <location>
        <begin position="55"/>
        <end position="73"/>
    </location>
</feature>